<dbReference type="Gene3D" id="3.30.300.30">
    <property type="match status" value="2"/>
</dbReference>
<evidence type="ECO:0000313" key="11">
    <source>
        <dbReference type="EMBL" id="NME98919.1"/>
    </source>
</evidence>
<comment type="similarity">
    <text evidence="3">Belongs to the ATP-dependent AMP-binding enzyme family.</text>
</comment>
<dbReference type="InterPro" id="IPR020806">
    <property type="entry name" value="PKS_PP-bd"/>
</dbReference>
<dbReference type="GO" id="GO:0005737">
    <property type="term" value="C:cytoplasm"/>
    <property type="evidence" value="ECO:0007669"/>
    <property type="project" value="TreeGrafter"/>
</dbReference>
<dbReference type="Pfam" id="PF00550">
    <property type="entry name" value="PP-binding"/>
    <property type="match status" value="2"/>
</dbReference>
<dbReference type="CDD" id="cd19535">
    <property type="entry name" value="Cyc_NRPS"/>
    <property type="match status" value="1"/>
</dbReference>
<accession>A0A848CWT9</accession>
<comment type="cofactor">
    <cofactor evidence="1">
        <name>pantetheine 4'-phosphate</name>
        <dbReference type="ChEBI" id="CHEBI:47942"/>
    </cofactor>
</comment>
<keyword evidence="5" id="KW-0597">Phosphoprotein</keyword>
<dbReference type="GO" id="GO:0016874">
    <property type="term" value="F:ligase activity"/>
    <property type="evidence" value="ECO:0007669"/>
    <property type="project" value="UniProtKB-KW"/>
</dbReference>
<dbReference type="NCBIfam" id="TIGR01733">
    <property type="entry name" value="AA-adenyl-dom"/>
    <property type="match status" value="2"/>
</dbReference>
<name>A0A848CWT9_ANEAE</name>
<evidence type="ECO:0000256" key="1">
    <source>
        <dbReference type="ARBA" id="ARBA00001957"/>
    </source>
</evidence>
<dbReference type="Gene3D" id="3.30.559.30">
    <property type="entry name" value="Nonribosomal peptide synthetase, condensation domain"/>
    <property type="match status" value="3"/>
</dbReference>
<evidence type="ECO:0000256" key="4">
    <source>
        <dbReference type="ARBA" id="ARBA00022450"/>
    </source>
</evidence>
<dbReference type="InterPro" id="IPR010071">
    <property type="entry name" value="AA_adenyl_dom"/>
</dbReference>
<dbReference type="Pfam" id="PF00668">
    <property type="entry name" value="Condensation"/>
    <property type="match status" value="2"/>
</dbReference>
<dbReference type="PROSITE" id="PS50075">
    <property type="entry name" value="CARRIER"/>
    <property type="match status" value="2"/>
</dbReference>
<dbReference type="PROSITE" id="PS00455">
    <property type="entry name" value="AMP_BINDING"/>
    <property type="match status" value="1"/>
</dbReference>
<evidence type="ECO:0000259" key="10">
    <source>
        <dbReference type="PROSITE" id="PS50075"/>
    </source>
</evidence>
<dbReference type="FunFam" id="3.40.50.980:FF:000002">
    <property type="entry name" value="Enterobactin synthetase component F"/>
    <property type="match status" value="1"/>
</dbReference>
<dbReference type="Gene3D" id="1.10.1200.10">
    <property type="entry name" value="ACP-like"/>
    <property type="match status" value="2"/>
</dbReference>
<dbReference type="GO" id="GO:0009403">
    <property type="term" value="P:toxin biosynthetic process"/>
    <property type="evidence" value="ECO:0007669"/>
    <property type="project" value="UniProtKB-ARBA"/>
</dbReference>
<dbReference type="InterPro" id="IPR001242">
    <property type="entry name" value="Condensation_dom"/>
</dbReference>
<dbReference type="FunFam" id="2.30.38.10:FF:000001">
    <property type="entry name" value="Non-ribosomal peptide synthetase PvdI"/>
    <property type="match status" value="1"/>
</dbReference>
<dbReference type="GO" id="GO:0031177">
    <property type="term" value="F:phosphopantetheine binding"/>
    <property type="evidence" value="ECO:0007669"/>
    <property type="project" value="InterPro"/>
</dbReference>
<dbReference type="InterPro" id="IPR006162">
    <property type="entry name" value="Ppantetheine_attach_site"/>
</dbReference>
<dbReference type="InterPro" id="IPR009081">
    <property type="entry name" value="PP-bd_ACP"/>
</dbReference>
<dbReference type="InterPro" id="IPR023213">
    <property type="entry name" value="CAT-like_dom_sf"/>
</dbReference>
<evidence type="ECO:0000313" key="12">
    <source>
        <dbReference type="Proteomes" id="UP000561326"/>
    </source>
</evidence>
<dbReference type="Gene3D" id="3.40.50.12780">
    <property type="entry name" value="N-terminal domain of ligase-like"/>
    <property type="match status" value="3"/>
</dbReference>
<comment type="pathway">
    <text evidence="2">Siderophore biosynthesis.</text>
</comment>
<evidence type="ECO:0000256" key="9">
    <source>
        <dbReference type="ARBA" id="ARBA00023268"/>
    </source>
</evidence>
<dbReference type="InterPro" id="IPR045851">
    <property type="entry name" value="AMP-bd_C_sf"/>
</dbReference>
<keyword evidence="6" id="KW-0436">Ligase</keyword>
<dbReference type="CDD" id="cd02440">
    <property type="entry name" value="AdoMet_MTases"/>
    <property type="match status" value="1"/>
</dbReference>
<keyword evidence="8" id="KW-0045">Antibiotic biosynthesis</keyword>
<evidence type="ECO:0000256" key="7">
    <source>
        <dbReference type="ARBA" id="ARBA00022737"/>
    </source>
</evidence>
<organism evidence="11 12">
    <name type="scientific">Aneurinibacillus aneurinilyticus</name>
    <name type="common">Bacillus aneurinolyticus</name>
    <dbReference type="NCBI Taxonomy" id="1391"/>
    <lineage>
        <taxon>Bacteria</taxon>
        <taxon>Bacillati</taxon>
        <taxon>Bacillota</taxon>
        <taxon>Bacilli</taxon>
        <taxon>Bacillales</taxon>
        <taxon>Paenibacillaceae</taxon>
        <taxon>Aneurinibacillus group</taxon>
        <taxon>Aneurinibacillus</taxon>
    </lineage>
</organism>
<dbReference type="Pfam" id="PF00501">
    <property type="entry name" value="AMP-binding"/>
    <property type="match status" value="3"/>
</dbReference>
<dbReference type="SUPFAM" id="SSF56801">
    <property type="entry name" value="Acetyl-CoA synthetase-like"/>
    <property type="match status" value="2"/>
</dbReference>
<dbReference type="SMART" id="SM00823">
    <property type="entry name" value="PKS_PP"/>
    <property type="match status" value="2"/>
</dbReference>
<dbReference type="GO" id="GO:0017000">
    <property type="term" value="P:antibiotic biosynthetic process"/>
    <property type="evidence" value="ECO:0007669"/>
    <property type="project" value="UniProtKB-KW"/>
</dbReference>
<evidence type="ECO:0000256" key="2">
    <source>
        <dbReference type="ARBA" id="ARBA00004924"/>
    </source>
</evidence>
<dbReference type="InterPro" id="IPR042099">
    <property type="entry name" value="ANL_N_sf"/>
</dbReference>
<feature type="domain" description="Carrier" evidence="10">
    <location>
        <begin position="2088"/>
        <end position="2163"/>
    </location>
</feature>
<dbReference type="GO" id="GO:0008610">
    <property type="term" value="P:lipid biosynthetic process"/>
    <property type="evidence" value="ECO:0007669"/>
    <property type="project" value="UniProtKB-ARBA"/>
</dbReference>
<dbReference type="Gene3D" id="3.40.50.150">
    <property type="entry name" value="Vaccinia Virus protein VP39"/>
    <property type="match status" value="1"/>
</dbReference>
<dbReference type="PROSITE" id="PS00012">
    <property type="entry name" value="PHOSPHOPANTETHEINE"/>
    <property type="match status" value="2"/>
</dbReference>
<dbReference type="Pfam" id="PF08242">
    <property type="entry name" value="Methyltransf_12"/>
    <property type="match status" value="1"/>
</dbReference>
<keyword evidence="4" id="KW-0596">Phosphopantetheine</keyword>
<dbReference type="SUPFAM" id="SSF53335">
    <property type="entry name" value="S-adenosyl-L-methionine-dependent methyltransferases"/>
    <property type="match status" value="1"/>
</dbReference>
<dbReference type="Pfam" id="PF13193">
    <property type="entry name" value="AMP-binding_C"/>
    <property type="match status" value="1"/>
</dbReference>
<dbReference type="Proteomes" id="UP000561326">
    <property type="component" value="Unassembled WGS sequence"/>
</dbReference>
<dbReference type="SUPFAM" id="SSF47336">
    <property type="entry name" value="ACP-like"/>
    <property type="match status" value="2"/>
</dbReference>
<dbReference type="FunFam" id="3.30.559.10:FF:000023">
    <property type="entry name" value="Non-ribosomal peptide synthetase"/>
    <property type="match status" value="1"/>
</dbReference>
<evidence type="ECO:0000256" key="5">
    <source>
        <dbReference type="ARBA" id="ARBA00022553"/>
    </source>
</evidence>
<dbReference type="InterPro" id="IPR013217">
    <property type="entry name" value="Methyltransf_12"/>
</dbReference>
<feature type="domain" description="Carrier" evidence="10">
    <location>
        <begin position="1019"/>
        <end position="1094"/>
    </location>
</feature>
<dbReference type="InterPro" id="IPR036736">
    <property type="entry name" value="ACP-like_sf"/>
</dbReference>
<dbReference type="InterPro" id="IPR000873">
    <property type="entry name" value="AMP-dep_synth/lig_dom"/>
</dbReference>
<evidence type="ECO:0000256" key="6">
    <source>
        <dbReference type="ARBA" id="ARBA00022598"/>
    </source>
</evidence>
<dbReference type="InterPro" id="IPR025110">
    <property type="entry name" value="AMP-bd_C"/>
</dbReference>
<dbReference type="CDD" id="cd19531">
    <property type="entry name" value="LCL_NRPS-like"/>
    <property type="match status" value="1"/>
</dbReference>
<gene>
    <name evidence="11" type="ORF">HF838_11660</name>
</gene>
<proteinExistence type="inferred from homology"/>
<reference evidence="11 12" key="1">
    <citation type="submission" date="2020-04" db="EMBL/GenBank/DDBJ databases">
        <authorList>
            <person name="Hitch T.C.A."/>
            <person name="Wylensek D."/>
            <person name="Clavel T."/>
        </authorList>
    </citation>
    <scope>NUCLEOTIDE SEQUENCE [LARGE SCALE GENOMIC DNA]</scope>
    <source>
        <strain evidence="11 12">WB01_D5_05</strain>
    </source>
</reference>
<dbReference type="NCBIfam" id="NF003417">
    <property type="entry name" value="PRK04813.1"/>
    <property type="match status" value="3"/>
</dbReference>
<dbReference type="InterPro" id="IPR020845">
    <property type="entry name" value="AMP-binding_CS"/>
</dbReference>
<dbReference type="CDD" id="cd05930">
    <property type="entry name" value="A_NRPS"/>
    <property type="match status" value="1"/>
</dbReference>
<keyword evidence="9" id="KW-0511">Multifunctional enzyme</keyword>
<sequence>MAQHMSQKADSNCTDNRSENVNHCFVHPQEAVGEIIIEQPDSSYLIAEGFETERFRRMVYGAFFVFASKCTDASSVAIWDNDQQSFRYASNDIDHTLTVDRFINQNIYGYEKYPWDKEEAAVPLYRFSYNETRYMETSEGGDGSHSPEPFNLDIQLINSGEYIRLQIRYSIEKFTDVFARSLGERYLLLLRQMLASPSRYISELSIVTEEEQQQLLHQTNQTHVDYPLNQAIHYEFERQAEQRPYEVAVSDEHGVFTYHQLEQKSNQLAHYLLTERRVRSNELIGICMERSIYMMVAVLGILKSGAAYVPLDPNDSEHRLANIVQDAGIRTLLTSPRHLDKAERLLWATQEVEICLCLTESHQAVEISPILSGLMDKQLWDFVSTKAGNEIEAGGWVSSYSGEPFSEEEMAEYADNVLAKLRPYLHANCRVLEIGCASGLTMYKIAPHVGLYYGTDLSNSAIVSNRERIEREGISHIKLHTIAAHEIDQLSETSFDIVIMNSIVQLFPNHRYLMNVLQKAVGLCADNGILFVGDVMALEAKEQLEESLLRYKVKHPHARTKTNWSNELFLPKLFWEELCGEIPAVQEANCSEKNGTYMNELTLFRYDVLMKINHTGTLSSQRKRKHVRDARILEHYGTERPKVDVSPDDLAYCLYTSGSTGTPKGVLISHRSIRNRLLWMQRAYPLGPQDVILQKTAITFDVSVWELLWWTFSGARLHFLRPEGEKDPKVIWQTVVKQQVTVMHFVPGMLTTFLEHVRQQEAASFLQSLRYVFSSGESLHIRQAESFRSLLYETYQTRLINVYGPTEATVDVSCYDCFVEGLRDPIPIGKPIDNIRLYVLDSDLRLVPDGMAGELFIAGEGVAKGYLNRPELTAERFLPHPYIPGETIYRTGDKVCRLYDGHIEYLGRIDHQIKWRGYRIEPGEIESRLKQVPGILETAVQLCGSKQGSEALCAYYTANAPLEEGVIRKFLENRLAHYMIPSHFIALPNMPRTSSGKIDRKKLVDKWTHETFGKGERIVPADETEKRMFEIWREVCGWEHISPTANFYMLGGHSLQALHLLSAVNDHFGVLLSLADFFSNPSIRGVVEIIKRQLLTEDGYRLPTIYPDTENHYESFPLNDLQQAYYVGRRSDFDIGSISTHVYVELECADYDHVRLLTAINRLIERHDALRCVMTEDGMQRILPKLENFDVPLEDIRILDAQSREDFLQQKRSRLSRRLFLPDRVPLFDVHATLVEGNKAILHLYYDGLILDGWSQNMVTEQLDALYRNPEEQVEPLDLSYRDYICAVQELKKLPAYDQAKQYWLERLTDMPGPPDLPLKRQPDDIHQPNPLQLTRKIMSVDWDKFQQKAAGWGVSPQLGLFTAFAHIVGHWSSAQQFTLSAAQFNRLEMHPQVKELAGEFASVWPFSFDLRENKPFIDEVKEMEKRFWRDMDHRLYSGVEALRELSRQRGDTMRSPAPVVFTSLLHLGCDEEEEQVRSFQPSYWMSQTSQVWIDAIVSSRNGELHLIWDCVEELFELDVLDTMLDAYCKMIQQLASNRAAWQQTHWELTPERELAILDKVNETDVIWPDKSLMGVLMDNRRKYASKAAIQTQSLSLSYEELFRKAETIAAFLRNSGVTEGDCVAIMMEKGWEQIVGIVATLACGAVYIPLPVDWPATRLTHVLEESAVQVVLTQSWLIQFVAPFGCTTIAVDEVVTRDSDKQDDIARTRIEELPGYHKRTGLAFILFTSGSTGRPKGVMLEHPGLMNVIYHLNHSQQVNSLDSALALTHLHHDFSVYDTLGMLAAGGTIVLPDHDKARDPGHWLDLLVQHEVTIWSSVPAFMEMFTLYKQGKKQRSLPSLRLFMAGGDWIPLGLPATLRSLAPHAQFVSIGGPTETTFMNISYPVDAICPTWKSIPYGKPIANAKYYILNDRLERCPIGITGIMYCEGTGLAKGYLNDPETTSQSFIIHPKSGNRLYRTGDLGRYLQDGNIEFRGRADTQVKLRGQRIELGEIEYTLSQYPGIQKAVATVWEEQQTLAAYYIAEAEIETSRLQSYLRDRLPIPSMPAFFIRLEEIPLSANGKIDRKSLPIQKPEFDKTKVDGNVIDENRSDVLTQVKSVFAEILDIERIEDDDHLFTLGGNSLLAIRIAHKIEETTGLSVPLSTLFLSTSIAEFVEMLKSHRSHADADATIPNSDGPQRILSGSKDSQEEEIAVPLTHAQEGIWLAEQLKTSDHYLLTASMRILGPLSRDLFHKALNAVVERQSILRTRIRMKGNEPVQVVCPPGEVEVEWVDLCHDSIQEETIQQLQAEFATEKISLDNWRLYRFRLVTIEEQCHLFLFGFHHIIADEASFGIFVQDLLDAYKYYAGEVDVPPNALPLEYIDYAAWLHSPELTERYRKEVDYWRSKLAEPPVPIRLPYRSEPDHSLEPGAYYWLPLEPSLLLQFEQLCQTNRISLFSGWLALFSILLFRLSGQSDIVVGTPVSTRNWRQVEGMMGMFVNMLPIRLSLHPDWNFEELLTQINETVTETLTHRLLPFEKVAKEISSDPTFIRLPLQVTFNFIDSNRLEQNAGPLEFKSWEYVKSSVAHQFGLFIEKEDDQTRIAFSYKQTLFEKTSISRIADYFKQLVESTLREPNFPLLHNKSYKERNIDMAETFRF</sequence>
<dbReference type="PANTHER" id="PTHR45527:SF10">
    <property type="entry name" value="PYOCHELIN SYNTHASE PCHF"/>
    <property type="match status" value="1"/>
</dbReference>
<evidence type="ECO:0000256" key="3">
    <source>
        <dbReference type="ARBA" id="ARBA00006432"/>
    </source>
</evidence>
<evidence type="ECO:0000256" key="8">
    <source>
        <dbReference type="ARBA" id="ARBA00023194"/>
    </source>
</evidence>
<dbReference type="RefSeq" id="WP_168975308.1">
    <property type="nucleotide sequence ID" value="NZ_JABAGO010000020.1"/>
</dbReference>
<dbReference type="EMBL" id="JABAGO010000020">
    <property type="protein sequence ID" value="NME98919.1"/>
    <property type="molecule type" value="Genomic_DNA"/>
</dbReference>
<comment type="caution">
    <text evidence="11">The sequence shown here is derived from an EMBL/GenBank/DDBJ whole genome shotgun (WGS) entry which is preliminary data.</text>
</comment>
<dbReference type="GO" id="GO:0043041">
    <property type="term" value="P:amino acid activation for nonribosomal peptide biosynthetic process"/>
    <property type="evidence" value="ECO:0007669"/>
    <property type="project" value="TreeGrafter"/>
</dbReference>
<dbReference type="PANTHER" id="PTHR45527">
    <property type="entry name" value="NONRIBOSOMAL PEPTIDE SYNTHETASE"/>
    <property type="match status" value="1"/>
</dbReference>
<protein>
    <submittedName>
        <fullName evidence="11">Amino acid adenylation domain-containing protein</fullName>
    </submittedName>
</protein>
<dbReference type="SUPFAM" id="SSF52777">
    <property type="entry name" value="CoA-dependent acyltransferases"/>
    <property type="match status" value="4"/>
</dbReference>
<dbReference type="Gene3D" id="3.30.559.10">
    <property type="entry name" value="Chloramphenicol acetyltransferase-like domain"/>
    <property type="match status" value="2"/>
</dbReference>
<keyword evidence="7" id="KW-0677">Repeat</keyword>
<dbReference type="InterPro" id="IPR057737">
    <property type="entry name" value="Condensation_MtbB-like"/>
</dbReference>
<dbReference type="InterPro" id="IPR029063">
    <property type="entry name" value="SAM-dependent_MTases_sf"/>
</dbReference>